<dbReference type="Proteomes" id="UP000516305">
    <property type="component" value="Chromosome"/>
</dbReference>
<name>A0A7H0VHN5_9FLAO</name>
<feature type="chain" id="PRO_5028929650" evidence="1">
    <location>
        <begin position="21"/>
        <end position="287"/>
    </location>
</feature>
<accession>A0A7H0VHN5</accession>
<dbReference type="InterPro" id="IPR047111">
    <property type="entry name" value="YbaP-like"/>
</dbReference>
<dbReference type="AlphaFoldDB" id="A0A7H0VHN5"/>
<evidence type="ECO:0000313" key="2">
    <source>
        <dbReference type="EMBL" id="QNR25233.1"/>
    </source>
</evidence>
<proteinExistence type="predicted"/>
<keyword evidence="1" id="KW-0732">Signal</keyword>
<evidence type="ECO:0000256" key="1">
    <source>
        <dbReference type="SAM" id="SignalP"/>
    </source>
</evidence>
<sequence length="287" mass="32301">MKKIFYSLFLSLAFVCQGQAQSSLFWEVESPEGKKSYLYGTYHLLGSDFLDERPKVMEAFKVSKAVVVETVIDSSQLMQLAYLMIMPKSLKAMTDSADYQLLKRELEPLIGTDLAVYDQMKPIVLSTTYAGYLAEELTPDSLNYGGMPLDMYFAAEAKKATIKVIELETMREQFEILFSSQSEEEQLQDLIDVLKEGAPSGDMMSGIIEAYHANDLEALYQSAMEWEDGLSDMEVMIDQRNLNWIEKLEVPLKSGGLFIAVGALHLPGEKGLIQLLEAQGYTFKPIF</sequence>
<dbReference type="RefSeq" id="WP_210759760.1">
    <property type="nucleotide sequence ID" value="NZ_CP060139.1"/>
</dbReference>
<dbReference type="PANTHER" id="PTHR40590">
    <property type="entry name" value="CYTOPLASMIC PROTEIN-RELATED"/>
    <property type="match status" value="1"/>
</dbReference>
<keyword evidence="3" id="KW-1185">Reference proteome</keyword>
<dbReference type="Pfam" id="PF01963">
    <property type="entry name" value="TraB_PrgY_gumN"/>
    <property type="match status" value="1"/>
</dbReference>
<gene>
    <name evidence="2" type="ORF">H4K34_05175</name>
</gene>
<dbReference type="KEGG" id="chyd:H4K34_05175"/>
<dbReference type="EMBL" id="CP060139">
    <property type="protein sequence ID" value="QNR25233.1"/>
    <property type="molecule type" value="Genomic_DNA"/>
</dbReference>
<dbReference type="InterPro" id="IPR002816">
    <property type="entry name" value="TraB/PrgY/GumN_fam"/>
</dbReference>
<protein>
    <submittedName>
        <fullName evidence="2">TraB/GumN family protein</fullName>
    </submittedName>
</protein>
<dbReference type="CDD" id="cd14789">
    <property type="entry name" value="Tiki"/>
    <property type="match status" value="1"/>
</dbReference>
<organism evidence="2 3">
    <name type="scientific">Croceimicrobium hydrocarbonivorans</name>
    <dbReference type="NCBI Taxonomy" id="2761580"/>
    <lineage>
        <taxon>Bacteria</taxon>
        <taxon>Pseudomonadati</taxon>
        <taxon>Bacteroidota</taxon>
        <taxon>Flavobacteriia</taxon>
        <taxon>Flavobacteriales</taxon>
        <taxon>Owenweeksiaceae</taxon>
        <taxon>Croceimicrobium</taxon>
    </lineage>
</organism>
<evidence type="ECO:0000313" key="3">
    <source>
        <dbReference type="Proteomes" id="UP000516305"/>
    </source>
</evidence>
<dbReference type="PANTHER" id="PTHR40590:SF1">
    <property type="entry name" value="CYTOPLASMIC PROTEIN"/>
    <property type="match status" value="1"/>
</dbReference>
<feature type="signal peptide" evidence="1">
    <location>
        <begin position="1"/>
        <end position="20"/>
    </location>
</feature>
<reference evidence="2 3" key="1">
    <citation type="submission" date="2020-08" db="EMBL/GenBank/DDBJ databases">
        <title>Croceimicrobium hydrocarbonivorans gen. nov., sp. nov., a novel marine bacterium isolated from a bacterial consortium that degrades polyethylene terephthalate.</title>
        <authorList>
            <person name="Liu R."/>
        </authorList>
    </citation>
    <scope>NUCLEOTIDE SEQUENCE [LARGE SCALE GENOMIC DNA]</scope>
    <source>
        <strain evidence="2 3">A20-9</strain>
    </source>
</reference>